<protein>
    <submittedName>
        <fullName evidence="1">Uncharacterized protein</fullName>
    </submittedName>
</protein>
<evidence type="ECO:0000313" key="1">
    <source>
        <dbReference type="EMBL" id="KAH6632185.1"/>
    </source>
</evidence>
<keyword evidence="2" id="KW-1185">Reference proteome</keyword>
<comment type="caution">
    <text evidence="1">The sequence shown here is derived from an EMBL/GenBank/DDBJ whole genome shotgun (WGS) entry which is preliminary data.</text>
</comment>
<proteinExistence type="predicted"/>
<name>A0ACB7P8C6_9PEZI</name>
<accession>A0ACB7P8C6</accession>
<reference evidence="1 2" key="1">
    <citation type="journal article" date="2021" name="Nat. Commun.">
        <title>Genetic determinants of endophytism in the Arabidopsis root mycobiome.</title>
        <authorList>
            <person name="Mesny F."/>
            <person name="Miyauchi S."/>
            <person name="Thiergart T."/>
            <person name="Pickel B."/>
            <person name="Atanasova L."/>
            <person name="Karlsson M."/>
            <person name="Huettel B."/>
            <person name="Barry K.W."/>
            <person name="Haridas S."/>
            <person name="Chen C."/>
            <person name="Bauer D."/>
            <person name="Andreopoulos W."/>
            <person name="Pangilinan J."/>
            <person name="LaButti K."/>
            <person name="Riley R."/>
            <person name="Lipzen A."/>
            <person name="Clum A."/>
            <person name="Drula E."/>
            <person name="Henrissat B."/>
            <person name="Kohler A."/>
            <person name="Grigoriev I.V."/>
            <person name="Martin F.M."/>
            <person name="Hacquard S."/>
        </authorList>
    </citation>
    <scope>NUCLEOTIDE SEQUENCE [LARGE SCALE GENOMIC DNA]</scope>
    <source>
        <strain evidence="1 2">MPI-SDFR-AT-0079</strain>
    </source>
</reference>
<dbReference type="EMBL" id="JAGIZQ010000004">
    <property type="protein sequence ID" value="KAH6632185.1"/>
    <property type="molecule type" value="Genomic_DNA"/>
</dbReference>
<sequence>MPGGKDRVYVALFWTRGSNPARYANQGAGESEEGRKQTDIFSPRYHWGFCICPKHENNGAITGSAYRVETMAGMQSLRDYPLDQVHNNPDRLLGRILIAKTGDKPGVENIISDPKYLGAAIALQTQWDERNWMAVVVQALKDDQERGGSVSSMIGQRWSYIRVVARRYVRTEIEHGRYCWPFDAKEPVPTLCLFENRVLTP</sequence>
<organism evidence="1 2">
    <name type="scientific">Chaetomium tenue</name>
    <dbReference type="NCBI Taxonomy" id="1854479"/>
    <lineage>
        <taxon>Eukaryota</taxon>
        <taxon>Fungi</taxon>
        <taxon>Dikarya</taxon>
        <taxon>Ascomycota</taxon>
        <taxon>Pezizomycotina</taxon>
        <taxon>Sordariomycetes</taxon>
        <taxon>Sordariomycetidae</taxon>
        <taxon>Sordariales</taxon>
        <taxon>Chaetomiaceae</taxon>
        <taxon>Chaetomium</taxon>
    </lineage>
</organism>
<evidence type="ECO:0000313" key="2">
    <source>
        <dbReference type="Proteomes" id="UP000724584"/>
    </source>
</evidence>
<gene>
    <name evidence="1" type="ORF">F5144DRAFT_244630</name>
</gene>
<dbReference type="Proteomes" id="UP000724584">
    <property type="component" value="Unassembled WGS sequence"/>
</dbReference>